<feature type="compositionally biased region" description="Basic and acidic residues" evidence="1">
    <location>
        <begin position="137"/>
        <end position="150"/>
    </location>
</feature>
<name>A0A8D8C8G0_CULPI</name>
<organism evidence="2">
    <name type="scientific">Culex pipiens</name>
    <name type="common">House mosquito</name>
    <dbReference type="NCBI Taxonomy" id="7175"/>
    <lineage>
        <taxon>Eukaryota</taxon>
        <taxon>Metazoa</taxon>
        <taxon>Ecdysozoa</taxon>
        <taxon>Arthropoda</taxon>
        <taxon>Hexapoda</taxon>
        <taxon>Insecta</taxon>
        <taxon>Pterygota</taxon>
        <taxon>Neoptera</taxon>
        <taxon>Endopterygota</taxon>
        <taxon>Diptera</taxon>
        <taxon>Nematocera</taxon>
        <taxon>Culicoidea</taxon>
        <taxon>Culicidae</taxon>
        <taxon>Culicinae</taxon>
        <taxon>Culicini</taxon>
        <taxon>Culex</taxon>
        <taxon>Culex</taxon>
    </lineage>
</organism>
<feature type="compositionally biased region" description="Acidic residues" evidence="1">
    <location>
        <begin position="180"/>
        <end position="195"/>
    </location>
</feature>
<feature type="region of interest" description="Disordered" evidence="1">
    <location>
        <begin position="1"/>
        <end position="88"/>
    </location>
</feature>
<dbReference type="EMBL" id="HBUE01109255">
    <property type="protein sequence ID" value="CAG6488089.1"/>
    <property type="molecule type" value="Transcribed_RNA"/>
</dbReference>
<sequence>MFAAIPFRSAQSSNTPEAPGASFKPTVSLFGQPSSRGSPTPSSDCTVPPRPNTPLASGEPVPSLGTPSPTLPDERQAPPAEKDDLSDRKLRLTVETLEKQSHLLSLQIWHYECQYGLPHSEFSRQFDFSGASPIPPEHGREQEGPVERGSEGNVAGEGTSGVKPQSDTELDDIVVKKEELMDDSDGTVEEEEGLWTEDRSSTPEKPPSEGLFGTVKPSEAVPTTHETSFGSLFGPTSTSVSFGSANIFGGNFQTNPKPPATATLNFRLPQVSATRKSCAAEESSLLTRRQLELAVETMQKQSHLLNLQILQYEYRHRIPHSKFSRRLALDAAMNGQQGKEVSLAEDPEPIDYTMTCGN</sequence>
<accession>A0A8D8C8G0</accession>
<feature type="region of interest" description="Disordered" evidence="1">
    <location>
        <begin position="126"/>
        <end position="216"/>
    </location>
</feature>
<feature type="compositionally biased region" description="Polar residues" evidence="1">
    <location>
        <begin position="29"/>
        <end position="45"/>
    </location>
</feature>
<proteinExistence type="predicted"/>
<protein>
    <submittedName>
        <fullName evidence="2">(northern house mosquito) hypothetical protein</fullName>
    </submittedName>
</protein>
<evidence type="ECO:0000256" key="1">
    <source>
        <dbReference type="SAM" id="MobiDB-lite"/>
    </source>
</evidence>
<feature type="compositionally biased region" description="Basic and acidic residues" evidence="1">
    <location>
        <begin position="72"/>
        <end position="88"/>
    </location>
</feature>
<dbReference type="AlphaFoldDB" id="A0A8D8C8G0"/>
<evidence type="ECO:0000313" key="2">
    <source>
        <dbReference type="EMBL" id="CAG6488089.1"/>
    </source>
</evidence>
<reference evidence="2" key="1">
    <citation type="submission" date="2021-05" db="EMBL/GenBank/DDBJ databases">
        <authorList>
            <person name="Alioto T."/>
            <person name="Alioto T."/>
            <person name="Gomez Garrido J."/>
        </authorList>
    </citation>
    <scope>NUCLEOTIDE SEQUENCE</scope>
</reference>